<accession>A0A6P8IEW0</accession>
<keyword evidence="2" id="KW-0472">Membrane</keyword>
<evidence type="ECO:0000313" key="5">
    <source>
        <dbReference type="RefSeq" id="XP_031564840.1"/>
    </source>
</evidence>
<feature type="transmembrane region" description="Helical" evidence="2">
    <location>
        <begin position="243"/>
        <end position="260"/>
    </location>
</feature>
<dbReference type="Proteomes" id="UP000515163">
    <property type="component" value="Unplaced"/>
</dbReference>
<evidence type="ECO:0000256" key="1">
    <source>
        <dbReference type="SAM" id="Coils"/>
    </source>
</evidence>
<evidence type="ECO:0000259" key="3">
    <source>
        <dbReference type="Pfam" id="PF18738"/>
    </source>
</evidence>
<dbReference type="KEGG" id="aten:116300174"/>
<protein>
    <submittedName>
        <fullName evidence="5">Uncharacterized protein LOC116300174</fullName>
    </submittedName>
</protein>
<organism evidence="4 5">
    <name type="scientific">Actinia tenebrosa</name>
    <name type="common">Australian red waratah sea anemone</name>
    <dbReference type="NCBI Taxonomy" id="6105"/>
    <lineage>
        <taxon>Eukaryota</taxon>
        <taxon>Metazoa</taxon>
        <taxon>Cnidaria</taxon>
        <taxon>Anthozoa</taxon>
        <taxon>Hexacorallia</taxon>
        <taxon>Actiniaria</taxon>
        <taxon>Actiniidae</taxon>
        <taxon>Actinia</taxon>
    </lineage>
</organism>
<dbReference type="InParanoid" id="A0A6P8IEW0"/>
<keyword evidence="2" id="KW-0812">Transmembrane</keyword>
<keyword evidence="4" id="KW-1185">Reference proteome</keyword>
<dbReference type="RefSeq" id="XP_031564840.1">
    <property type="nucleotide sequence ID" value="XM_031708980.1"/>
</dbReference>
<sequence length="491" mass="56585">MAFSEVNQNFFRLYYVVNEFGTKALNELLRYLVHQTFPSSSASTMMLSQFLALPQVVNDLLFPARTRNFLDPMQKDLLYPSGAPSMTLDYGDLDITLVTTLLKNLTVFSGVLKQPGSCSKTLWTNPTEHDQLFYLLEANVVLLKNKRNSIVHSNEPSMPTEEFEANFDHVKSLVMNIMRMAGSVAFNEDDIEQYRTSPLLPEIFQETAAKLLKSLEATEDLKYEVRILIEQTQIKERKTRNRGVILSLFIVTVVILGLLASNRISADREFEEGVKSREKIEKEVEKLEESLNLKSSTNARRKEFEEGVKSREKIEKELEQLEESLNSKSSTNTKRKDRIGLARVHLKRDNSQDLETRKQKLRDAIKMQPFICSSWKNKDGKMKEEKIEKCVEWLLKGNVHTSFVSLSTSSHEYEPTTFASTRATPKEWIKKEGFHTEYEELVKIHPRKHKKPLKGTIGLTLKSKQLYLNDYVKGTPEMCTNEMHNLSKNEL</sequence>
<feature type="coiled-coil region" evidence="1">
    <location>
        <begin position="270"/>
        <end position="331"/>
    </location>
</feature>
<proteinExistence type="predicted"/>
<name>A0A6P8IEW0_ACTTE</name>
<feature type="domain" description="DZIP3-like HEPN" evidence="3">
    <location>
        <begin position="47"/>
        <end position="198"/>
    </location>
</feature>
<keyword evidence="1" id="KW-0175">Coiled coil</keyword>
<reference evidence="5" key="1">
    <citation type="submission" date="2025-08" db="UniProtKB">
        <authorList>
            <consortium name="RefSeq"/>
        </authorList>
    </citation>
    <scope>IDENTIFICATION</scope>
    <source>
        <tissue evidence="5">Tentacle</tissue>
    </source>
</reference>
<dbReference type="InterPro" id="IPR041249">
    <property type="entry name" value="HEPN_DZIP3"/>
</dbReference>
<keyword evidence="2" id="KW-1133">Transmembrane helix</keyword>
<dbReference type="GeneID" id="116300174"/>
<gene>
    <name evidence="5" type="primary">LOC116300174</name>
</gene>
<dbReference type="OrthoDB" id="10330534at2759"/>
<evidence type="ECO:0000256" key="2">
    <source>
        <dbReference type="SAM" id="Phobius"/>
    </source>
</evidence>
<dbReference type="AlphaFoldDB" id="A0A6P8IEW0"/>
<dbReference type="Pfam" id="PF18738">
    <property type="entry name" value="HEPN_DZIP3"/>
    <property type="match status" value="1"/>
</dbReference>
<evidence type="ECO:0000313" key="4">
    <source>
        <dbReference type="Proteomes" id="UP000515163"/>
    </source>
</evidence>